<evidence type="ECO:0000313" key="1">
    <source>
        <dbReference type="EMBL" id="OPJ87295.1"/>
    </source>
</evidence>
<evidence type="ECO:0000313" key="2">
    <source>
        <dbReference type="Proteomes" id="UP000190648"/>
    </source>
</evidence>
<organism evidence="1 2">
    <name type="scientific">Patagioenas fasciata monilis</name>
    <dbReference type="NCBI Taxonomy" id="372326"/>
    <lineage>
        <taxon>Eukaryota</taxon>
        <taxon>Metazoa</taxon>
        <taxon>Chordata</taxon>
        <taxon>Craniata</taxon>
        <taxon>Vertebrata</taxon>
        <taxon>Euteleostomi</taxon>
        <taxon>Archelosauria</taxon>
        <taxon>Archosauria</taxon>
        <taxon>Dinosauria</taxon>
        <taxon>Saurischia</taxon>
        <taxon>Theropoda</taxon>
        <taxon>Coelurosauria</taxon>
        <taxon>Aves</taxon>
        <taxon>Neognathae</taxon>
        <taxon>Neoaves</taxon>
        <taxon>Columbimorphae</taxon>
        <taxon>Columbiformes</taxon>
        <taxon>Columbidae</taxon>
        <taxon>Patagioenas</taxon>
    </lineage>
</organism>
<proteinExistence type="predicted"/>
<accession>A0A1V4KS93</accession>
<sequence>MFACRLFYNVMILLRTTFKLRKSVGTPKDELVMNIAEIALFCESCASLVFILCSHKPCKDEILKVIQKCRRENAADNHLEIPATRAQENGSQ</sequence>
<comment type="caution">
    <text evidence="1">The sequence shown here is derived from an EMBL/GenBank/DDBJ whole genome shotgun (WGS) entry which is preliminary data.</text>
</comment>
<reference evidence="1 2" key="1">
    <citation type="submission" date="2016-02" db="EMBL/GenBank/DDBJ databases">
        <title>Band-tailed pigeon sequencing and assembly.</title>
        <authorList>
            <person name="Soares A.E."/>
            <person name="Novak B.J."/>
            <person name="Rice E.S."/>
            <person name="O'Connell B."/>
            <person name="Chang D."/>
            <person name="Weber S."/>
            <person name="Shapiro B."/>
        </authorList>
    </citation>
    <scope>NUCLEOTIDE SEQUENCE [LARGE SCALE GENOMIC DNA]</scope>
    <source>
        <strain evidence="1">BTP2013</strain>
        <tissue evidence="1">Blood</tissue>
    </source>
</reference>
<dbReference type="OrthoDB" id="9943240at2759"/>
<keyword evidence="2" id="KW-1185">Reference proteome</keyword>
<gene>
    <name evidence="1" type="ORF">AV530_000796</name>
</gene>
<dbReference type="Proteomes" id="UP000190648">
    <property type="component" value="Unassembled WGS sequence"/>
</dbReference>
<name>A0A1V4KS93_PATFA</name>
<protein>
    <submittedName>
        <fullName evidence="1">Rhodopsin</fullName>
    </submittedName>
</protein>
<dbReference type="PANTHER" id="PTHR37680">
    <property type="entry name" value="C130050O18RIK PROTEIN"/>
    <property type="match status" value="1"/>
</dbReference>
<dbReference type="AlphaFoldDB" id="A0A1V4KS93"/>
<dbReference type="PANTHER" id="PTHR37680:SF1">
    <property type="entry name" value="C130050O18RIK PROTEIN"/>
    <property type="match status" value="1"/>
</dbReference>
<dbReference type="EMBL" id="LSYS01001700">
    <property type="protein sequence ID" value="OPJ87295.1"/>
    <property type="molecule type" value="Genomic_DNA"/>
</dbReference>